<dbReference type="InterPro" id="IPR011256">
    <property type="entry name" value="Reg_factor_effector_dom_sf"/>
</dbReference>
<keyword evidence="2" id="KW-1185">Reference proteome</keyword>
<protein>
    <recommendedName>
        <fullName evidence="3">AraC family transcriptional regulator</fullName>
    </recommendedName>
</protein>
<proteinExistence type="predicted"/>
<reference evidence="1" key="1">
    <citation type="submission" date="2021-01" db="EMBL/GenBank/DDBJ databases">
        <title>Description of Breznakiella homolactica.</title>
        <authorList>
            <person name="Song Y."/>
            <person name="Brune A."/>
        </authorList>
    </citation>
    <scope>NUCLEOTIDE SEQUENCE</scope>
    <source>
        <strain evidence="1">RmG30</strain>
    </source>
</reference>
<dbReference type="Gene3D" id="3.20.80.10">
    <property type="entry name" value="Regulatory factor, effector binding domain"/>
    <property type="match status" value="1"/>
</dbReference>
<accession>A0A7T8B9Y6</accession>
<organism evidence="1 2">
    <name type="scientific">Breznakiella homolactica</name>
    <dbReference type="NCBI Taxonomy" id="2798577"/>
    <lineage>
        <taxon>Bacteria</taxon>
        <taxon>Pseudomonadati</taxon>
        <taxon>Spirochaetota</taxon>
        <taxon>Spirochaetia</taxon>
        <taxon>Spirochaetales</taxon>
        <taxon>Breznakiellaceae</taxon>
        <taxon>Breznakiella</taxon>
    </lineage>
</organism>
<evidence type="ECO:0008006" key="3">
    <source>
        <dbReference type="Google" id="ProtNLM"/>
    </source>
</evidence>
<dbReference type="KEGG" id="bhc:JFL75_04130"/>
<evidence type="ECO:0000313" key="1">
    <source>
        <dbReference type="EMBL" id="QQO10114.1"/>
    </source>
</evidence>
<dbReference type="AlphaFoldDB" id="A0A7T8B9Y6"/>
<dbReference type="RefSeq" id="WP_215627418.1">
    <property type="nucleotide sequence ID" value="NZ_CP067089.2"/>
</dbReference>
<name>A0A7T8B9Y6_9SPIR</name>
<dbReference type="EMBL" id="CP067089">
    <property type="protein sequence ID" value="QQO10114.1"/>
    <property type="molecule type" value="Genomic_DNA"/>
</dbReference>
<evidence type="ECO:0000313" key="2">
    <source>
        <dbReference type="Proteomes" id="UP000595917"/>
    </source>
</evidence>
<gene>
    <name evidence="1" type="ORF">JFL75_04130</name>
</gene>
<sequence length="154" mass="17230">MKDSDITIVHQEEDRTIYGLWMKSSDRRIARDIPELSKKYSLITGRPGQVPFFVVTKGYNPGDGSFQLFIGGQDAAPKLEVALLPGGDYGITTVRPLLGFLWGAAIGRAKQYFYTRWLPASGYSSHNMEFEFHSSKSLGSHPSVDLYFHIGPKQ</sequence>
<dbReference type="Proteomes" id="UP000595917">
    <property type="component" value="Chromosome"/>
</dbReference>